<dbReference type="InterPro" id="IPR013332">
    <property type="entry name" value="KPR_N"/>
</dbReference>
<evidence type="ECO:0000256" key="6">
    <source>
        <dbReference type="ARBA" id="ARBA00022857"/>
    </source>
</evidence>
<evidence type="ECO:0000259" key="11">
    <source>
        <dbReference type="Pfam" id="PF02558"/>
    </source>
</evidence>
<keyword evidence="5 10" id="KW-0566">Pantothenate biosynthesis</keyword>
<dbReference type="GO" id="GO:0008677">
    <property type="term" value="F:2-dehydropantoate 2-reductase activity"/>
    <property type="evidence" value="ECO:0007669"/>
    <property type="project" value="UniProtKB-EC"/>
</dbReference>
<dbReference type="InterPro" id="IPR050838">
    <property type="entry name" value="Ketopantoate_reductase"/>
</dbReference>
<evidence type="ECO:0000256" key="3">
    <source>
        <dbReference type="ARBA" id="ARBA00013014"/>
    </source>
</evidence>
<comment type="similarity">
    <text evidence="2 10">Belongs to the ketopantoate reductase family.</text>
</comment>
<dbReference type="RefSeq" id="WP_265617496.1">
    <property type="nucleotide sequence ID" value="NZ_JAPFRD010000010.1"/>
</dbReference>
<dbReference type="EC" id="1.1.1.169" evidence="3 10"/>
<keyword evidence="7 10" id="KW-0560">Oxidoreductase</keyword>
<comment type="pathway">
    <text evidence="1 10">Cofactor biosynthesis; (R)-pantothenate biosynthesis; (R)-pantoate from 3-methyl-2-oxobutanoate: step 2/2.</text>
</comment>
<feature type="domain" description="Ketopantoate reductase C-terminal" evidence="12">
    <location>
        <begin position="174"/>
        <end position="312"/>
    </location>
</feature>
<evidence type="ECO:0000256" key="7">
    <source>
        <dbReference type="ARBA" id="ARBA00023002"/>
    </source>
</evidence>
<evidence type="ECO:0000259" key="12">
    <source>
        <dbReference type="Pfam" id="PF08546"/>
    </source>
</evidence>
<comment type="catalytic activity">
    <reaction evidence="9 10">
        <text>(R)-pantoate + NADP(+) = 2-dehydropantoate + NADPH + H(+)</text>
        <dbReference type="Rhea" id="RHEA:16233"/>
        <dbReference type="ChEBI" id="CHEBI:11561"/>
        <dbReference type="ChEBI" id="CHEBI:15378"/>
        <dbReference type="ChEBI" id="CHEBI:15980"/>
        <dbReference type="ChEBI" id="CHEBI:57783"/>
        <dbReference type="ChEBI" id="CHEBI:58349"/>
        <dbReference type="EC" id="1.1.1.169"/>
    </reaction>
</comment>
<dbReference type="InterPro" id="IPR003710">
    <property type="entry name" value="ApbA"/>
</dbReference>
<dbReference type="NCBIfam" id="TIGR00745">
    <property type="entry name" value="apbA_panE"/>
    <property type="match status" value="1"/>
</dbReference>
<dbReference type="SUPFAM" id="SSF48179">
    <property type="entry name" value="6-phosphogluconate dehydrogenase C-terminal domain-like"/>
    <property type="match status" value="1"/>
</dbReference>
<dbReference type="Pfam" id="PF08546">
    <property type="entry name" value="ApbA_C"/>
    <property type="match status" value="1"/>
</dbReference>
<evidence type="ECO:0000256" key="10">
    <source>
        <dbReference type="RuleBase" id="RU362068"/>
    </source>
</evidence>
<dbReference type="InterPro" id="IPR013328">
    <property type="entry name" value="6PGD_dom2"/>
</dbReference>
<dbReference type="Gene3D" id="3.40.50.720">
    <property type="entry name" value="NAD(P)-binding Rossmann-like Domain"/>
    <property type="match status" value="1"/>
</dbReference>
<dbReference type="Gene3D" id="1.10.1040.10">
    <property type="entry name" value="N-(1-d-carboxylethyl)-l-norvaline Dehydrogenase, domain 2"/>
    <property type="match status" value="1"/>
</dbReference>
<gene>
    <name evidence="13" type="ORF">OPS25_09645</name>
</gene>
<dbReference type="SUPFAM" id="SSF51735">
    <property type="entry name" value="NAD(P)-binding Rossmann-fold domains"/>
    <property type="match status" value="1"/>
</dbReference>
<dbReference type="InterPro" id="IPR008927">
    <property type="entry name" value="6-PGluconate_DH-like_C_sf"/>
</dbReference>
<evidence type="ECO:0000256" key="8">
    <source>
        <dbReference type="ARBA" id="ARBA00032024"/>
    </source>
</evidence>
<evidence type="ECO:0000256" key="9">
    <source>
        <dbReference type="ARBA" id="ARBA00048793"/>
    </source>
</evidence>
<evidence type="ECO:0000256" key="1">
    <source>
        <dbReference type="ARBA" id="ARBA00004994"/>
    </source>
</evidence>
<keyword evidence="6 10" id="KW-0521">NADP</keyword>
<evidence type="ECO:0000256" key="2">
    <source>
        <dbReference type="ARBA" id="ARBA00007870"/>
    </source>
</evidence>
<dbReference type="PANTHER" id="PTHR43765">
    <property type="entry name" value="2-DEHYDROPANTOATE 2-REDUCTASE-RELATED"/>
    <property type="match status" value="1"/>
</dbReference>
<accession>A0ABT3P7L2</accession>
<evidence type="ECO:0000313" key="14">
    <source>
        <dbReference type="Proteomes" id="UP001142810"/>
    </source>
</evidence>
<sequence>MLHVVFGAGLVGCFLGTALARQGIEVKFVARGQWQVRLTHDIVLTDYEGNRVNMALPSPLLEAGQKADVIWLTTKCTALASSLNLLKKIVHEDTVIICCQNGVGAHKLVQHYFPTICVARAMVPFNVIYRAPNIFHKGSEGSLTLETLPQKQAEVERRVLAASHPIMQVQSTANMDALQWAKLQLNLGNSVNALANLPVRAMLEQRSYRQIIALAMEELLTVVDCMGISLPKITKIHGRYLPFVLRTPDWLFKRVAKQMLAIDNNVKTSMWWDIQAGKPTEIDYLNGAVVAAGMQHNIPCPVNIFLLNEIKKGEQHSAVTGEYEGIAGIDLLNKLMKEVKKARPD</sequence>
<evidence type="ECO:0000256" key="5">
    <source>
        <dbReference type="ARBA" id="ARBA00022655"/>
    </source>
</evidence>
<reference evidence="13" key="1">
    <citation type="submission" date="2022-11" db="EMBL/GenBank/DDBJ databases">
        <title>Alteromonas sp. nov., isolated from sea water of the Qingdao.</title>
        <authorList>
            <person name="Wang Q."/>
        </authorList>
    </citation>
    <scope>NUCLEOTIDE SEQUENCE</scope>
    <source>
        <strain evidence="13">ASW11-7</strain>
    </source>
</reference>
<dbReference type="Proteomes" id="UP001142810">
    <property type="component" value="Unassembled WGS sequence"/>
</dbReference>
<comment type="function">
    <text evidence="10">Catalyzes the NADPH-dependent reduction of ketopantoate into pantoic acid.</text>
</comment>
<dbReference type="Pfam" id="PF02558">
    <property type="entry name" value="ApbA"/>
    <property type="match status" value="1"/>
</dbReference>
<dbReference type="PANTHER" id="PTHR43765:SF2">
    <property type="entry name" value="2-DEHYDROPANTOATE 2-REDUCTASE"/>
    <property type="match status" value="1"/>
</dbReference>
<protein>
    <recommendedName>
        <fullName evidence="4 10">2-dehydropantoate 2-reductase</fullName>
        <ecNumber evidence="3 10">1.1.1.169</ecNumber>
    </recommendedName>
    <alternativeName>
        <fullName evidence="8 10">Ketopantoate reductase</fullName>
    </alternativeName>
</protein>
<name>A0ABT3P7L2_9ALTE</name>
<comment type="caution">
    <text evidence="13">The sequence shown here is derived from an EMBL/GenBank/DDBJ whole genome shotgun (WGS) entry which is preliminary data.</text>
</comment>
<dbReference type="InterPro" id="IPR036291">
    <property type="entry name" value="NAD(P)-bd_dom_sf"/>
</dbReference>
<dbReference type="InterPro" id="IPR013752">
    <property type="entry name" value="KPA_reductase"/>
</dbReference>
<keyword evidence="14" id="KW-1185">Reference proteome</keyword>
<proteinExistence type="inferred from homology"/>
<dbReference type="EMBL" id="JAPFRD010000010">
    <property type="protein sequence ID" value="MCW8108756.1"/>
    <property type="molecule type" value="Genomic_DNA"/>
</dbReference>
<evidence type="ECO:0000313" key="13">
    <source>
        <dbReference type="EMBL" id="MCW8108756.1"/>
    </source>
</evidence>
<evidence type="ECO:0000256" key="4">
    <source>
        <dbReference type="ARBA" id="ARBA00019465"/>
    </source>
</evidence>
<feature type="domain" description="Ketopantoate reductase N-terminal" evidence="11">
    <location>
        <begin position="4"/>
        <end position="148"/>
    </location>
</feature>
<organism evidence="13 14">
    <name type="scientific">Alteromonas aquimaris</name>
    <dbReference type="NCBI Taxonomy" id="2998417"/>
    <lineage>
        <taxon>Bacteria</taxon>
        <taxon>Pseudomonadati</taxon>
        <taxon>Pseudomonadota</taxon>
        <taxon>Gammaproteobacteria</taxon>
        <taxon>Alteromonadales</taxon>
        <taxon>Alteromonadaceae</taxon>
        <taxon>Alteromonas/Salinimonas group</taxon>
        <taxon>Alteromonas</taxon>
    </lineage>
</organism>